<dbReference type="EMBL" id="RCHU02000006">
    <property type="protein sequence ID" value="KAL3587068.1"/>
    <property type="molecule type" value="Genomic_DNA"/>
</dbReference>
<proteinExistence type="predicted"/>
<sequence length="138" mass="16411">MESYHFFTEGPTNDIYSIEGQIVDELDSGKSPFSANNPDEALAFLVPISMQYTQAVFRLSFQTIMFYLLVMFLIGANFRFKFRLQGYQKLRQFYRAFPRRSIWRSKRRVIEVQRHFKLNRPAKPFDVVHMVMYAFSLA</sequence>
<protein>
    <submittedName>
        <fullName evidence="1">Uncharacterized protein</fullName>
    </submittedName>
</protein>
<evidence type="ECO:0000313" key="1">
    <source>
        <dbReference type="EMBL" id="KAL3587068.1"/>
    </source>
</evidence>
<gene>
    <name evidence="1" type="ORF">D5086_013935</name>
</gene>
<keyword evidence="2" id="KW-1185">Reference proteome</keyword>
<organism evidence="1 2">
    <name type="scientific">Populus alba</name>
    <name type="common">White poplar</name>
    <dbReference type="NCBI Taxonomy" id="43335"/>
    <lineage>
        <taxon>Eukaryota</taxon>
        <taxon>Viridiplantae</taxon>
        <taxon>Streptophyta</taxon>
        <taxon>Embryophyta</taxon>
        <taxon>Tracheophyta</taxon>
        <taxon>Spermatophyta</taxon>
        <taxon>Magnoliopsida</taxon>
        <taxon>eudicotyledons</taxon>
        <taxon>Gunneridae</taxon>
        <taxon>Pentapetalae</taxon>
        <taxon>rosids</taxon>
        <taxon>fabids</taxon>
        <taxon>Malpighiales</taxon>
        <taxon>Salicaceae</taxon>
        <taxon>Saliceae</taxon>
        <taxon>Populus</taxon>
    </lineage>
</organism>
<accession>A0ACC4C722</accession>
<reference evidence="1 2" key="1">
    <citation type="journal article" date="2024" name="Plant Biotechnol. J.">
        <title>Genome and CRISPR/Cas9 system of a widespread forest tree (Populus alba) in the world.</title>
        <authorList>
            <person name="Liu Y.J."/>
            <person name="Jiang P.F."/>
            <person name="Han X.M."/>
            <person name="Li X.Y."/>
            <person name="Wang H.M."/>
            <person name="Wang Y.J."/>
            <person name="Wang X.X."/>
            <person name="Zeng Q.Y."/>
        </authorList>
    </citation>
    <scope>NUCLEOTIDE SEQUENCE [LARGE SCALE GENOMIC DNA]</scope>
    <source>
        <strain evidence="2">cv. PAL-ZL1</strain>
    </source>
</reference>
<name>A0ACC4C722_POPAL</name>
<dbReference type="Proteomes" id="UP000309997">
    <property type="component" value="Unassembled WGS sequence"/>
</dbReference>
<comment type="caution">
    <text evidence="1">The sequence shown here is derived from an EMBL/GenBank/DDBJ whole genome shotgun (WGS) entry which is preliminary data.</text>
</comment>
<evidence type="ECO:0000313" key="2">
    <source>
        <dbReference type="Proteomes" id="UP000309997"/>
    </source>
</evidence>